<comment type="caution">
    <text evidence="1">The sequence shown here is derived from an EMBL/GenBank/DDBJ whole genome shotgun (WGS) entry which is preliminary data.</text>
</comment>
<reference evidence="1" key="1">
    <citation type="submission" date="2021-02" db="EMBL/GenBank/DDBJ databases">
        <authorList>
            <person name="Nowell W R."/>
        </authorList>
    </citation>
    <scope>NUCLEOTIDE SEQUENCE</scope>
</reference>
<name>A0A814X6D7_9BILA</name>
<proteinExistence type="predicted"/>
<dbReference type="EMBL" id="CAJNOV010005470">
    <property type="protein sequence ID" value="CAF1211585.1"/>
    <property type="molecule type" value="Genomic_DNA"/>
</dbReference>
<evidence type="ECO:0000313" key="2">
    <source>
        <dbReference type="Proteomes" id="UP000663855"/>
    </source>
</evidence>
<evidence type="ECO:0000313" key="1">
    <source>
        <dbReference type="EMBL" id="CAF1211585.1"/>
    </source>
</evidence>
<dbReference type="Proteomes" id="UP000663855">
    <property type="component" value="Unassembled WGS sequence"/>
</dbReference>
<gene>
    <name evidence="1" type="ORF">CJN711_LOCUS12545</name>
</gene>
<protein>
    <submittedName>
        <fullName evidence="1">Uncharacterized protein</fullName>
    </submittedName>
</protein>
<organism evidence="1 2">
    <name type="scientific">Rotaria magnacalcarata</name>
    <dbReference type="NCBI Taxonomy" id="392030"/>
    <lineage>
        <taxon>Eukaryota</taxon>
        <taxon>Metazoa</taxon>
        <taxon>Spiralia</taxon>
        <taxon>Gnathifera</taxon>
        <taxon>Rotifera</taxon>
        <taxon>Eurotatoria</taxon>
        <taxon>Bdelloidea</taxon>
        <taxon>Philodinida</taxon>
        <taxon>Philodinidae</taxon>
        <taxon>Rotaria</taxon>
    </lineage>
</organism>
<dbReference type="AlphaFoldDB" id="A0A814X6D7"/>
<sequence>MSNHNNEMLTSTNKHQYNHTYGIDLSSLMNRNQTAKQDKTCNLCCLFTLNCLHQLQSLNYSNIQQNRNEKNYNAILSSIDIWKENNNRNTFSPFYDVPKCFHNNFSSSNQQILSIKGFESEQHLYPRKKTASSSSSSYESLLHRLPSPPKTRISQRSSIDNHRIEPIKLIDNILNEDNQLITSSSSSILTKLSTIHQACSCLFYYHKSKKYLLFSRIYLFSNLQSKNSILSSSSSSSSFDLDYSQPKKQKLSEKLSSIQQQTKLIDNKCNQTSCSISQSTYVRESKHENRFSQITISQFIKDIKGNLETSIDSPEPKLKLSARLQSKYCPNTFQKSSSIIFTNKNNLLKSSIFPTVPKCLNEYSQLNFNSLQSKNSFKLNLFDSSLFQWEIFNKNQNQNYFCRNNSSLFSNKSKHSIKSFLNFIQSQRQYVPLEYSSWNISFSNYQPLNFSLKKGKNLNKNLTIKNPYGRTGLSGQSLFDNYGPNRYIISLIITEKTNKKFILLNKNKFDRWELPETKKLKKENIHYLTLDVSYLDHPLHTDDAWIEVEIILISENPFKFFHGNKTWFSMKYLDKLNNIEKFDFDLIEFYT</sequence>
<accession>A0A814X6D7</accession>